<dbReference type="EMBL" id="BNCJ01000001">
    <property type="protein sequence ID" value="GHF33419.1"/>
    <property type="molecule type" value="Genomic_DNA"/>
</dbReference>
<protein>
    <submittedName>
        <fullName evidence="1">Uncharacterized protein</fullName>
    </submittedName>
</protein>
<reference evidence="1" key="1">
    <citation type="journal article" date="2014" name="Int. J. Syst. Evol. Microbiol.">
        <title>Complete genome sequence of Corynebacterium casei LMG S-19264T (=DSM 44701T), isolated from a smear-ripened cheese.</title>
        <authorList>
            <consortium name="US DOE Joint Genome Institute (JGI-PGF)"/>
            <person name="Walter F."/>
            <person name="Albersmeier A."/>
            <person name="Kalinowski J."/>
            <person name="Ruckert C."/>
        </authorList>
    </citation>
    <scope>NUCLEOTIDE SEQUENCE</scope>
    <source>
        <strain evidence="1">KCTC 42650</strain>
    </source>
</reference>
<dbReference type="AlphaFoldDB" id="A0A8J3GTR5"/>
<comment type="caution">
    <text evidence="1">The sequence shown here is derived from an EMBL/GenBank/DDBJ whole genome shotgun (WGS) entry which is preliminary data.</text>
</comment>
<name>A0A8J3GTR5_9RHOB</name>
<evidence type="ECO:0000313" key="1">
    <source>
        <dbReference type="EMBL" id="GHF33419.1"/>
    </source>
</evidence>
<keyword evidence="2" id="KW-1185">Reference proteome</keyword>
<evidence type="ECO:0000313" key="2">
    <source>
        <dbReference type="Proteomes" id="UP000626220"/>
    </source>
</evidence>
<gene>
    <name evidence="1" type="ORF">GCM10017056_01040</name>
</gene>
<sequence length="96" mass="10316">MAKHLMTTITATPAEITNANITTFAFQNNSVDEEVFLWGSVDSAAPDYNTAARISVPPGAMLAGFTLEQLFPGLAGANRIFAAAEKRRVQIMFSHA</sequence>
<dbReference type="Proteomes" id="UP000626220">
    <property type="component" value="Unassembled WGS sequence"/>
</dbReference>
<reference evidence="1" key="2">
    <citation type="submission" date="2020-09" db="EMBL/GenBank/DDBJ databases">
        <authorList>
            <person name="Sun Q."/>
            <person name="Kim S."/>
        </authorList>
    </citation>
    <scope>NUCLEOTIDE SEQUENCE</scope>
    <source>
        <strain evidence="1">KCTC 42650</strain>
    </source>
</reference>
<proteinExistence type="predicted"/>
<accession>A0A8J3GTR5</accession>
<dbReference type="RefSeq" id="WP_189678074.1">
    <property type="nucleotide sequence ID" value="NZ_BNCJ01000001.1"/>
</dbReference>
<organism evidence="1 2">
    <name type="scientific">Seohaeicola zhoushanensis</name>
    <dbReference type="NCBI Taxonomy" id="1569283"/>
    <lineage>
        <taxon>Bacteria</taxon>
        <taxon>Pseudomonadati</taxon>
        <taxon>Pseudomonadota</taxon>
        <taxon>Alphaproteobacteria</taxon>
        <taxon>Rhodobacterales</taxon>
        <taxon>Roseobacteraceae</taxon>
        <taxon>Seohaeicola</taxon>
    </lineage>
</organism>